<keyword evidence="11" id="KW-1185">Reference proteome</keyword>
<evidence type="ECO:0000313" key="10">
    <source>
        <dbReference type="EMBL" id="MFD2043716.1"/>
    </source>
</evidence>
<protein>
    <recommendedName>
        <fullName evidence="6">2-succinyl-5-enolpyruvyl-6-hydroxy-3-cyclohexene-1-carboxylate synthase</fullName>
        <shortName evidence="6">SEPHCHC synthase</shortName>
        <ecNumber evidence="6">2.2.1.9</ecNumber>
    </recommendedName>
    <alternativeName>
        <fullName evidence="6">Menaquinone biosynthesis protein MenD</fullName>
    </alternativeName>
</protein>
<comment type="subunit">
    <text evidence="6">Homodimer.</text>
</comment>
<feature type="domain" description="Thiamine pyrophosphate enzyme N-terminal TPP-binding" evidence="8">
    <location>
        <begin position="13"/>
        <end position="124"/>
    </location>
</feature>
<dbReference type="Pfam" id="PF02776">
    <property type="entry name" value="TPP_enzyme_N"/>
    <property type="match status" value="1"/>
</dbReference>
<comment type="caution">
    <text evidence="10">The sequence shown here is derived from an EMBL/GenBank/DDBJ whole genome shotgun (WGS) entry which is preliminary data.</text>
</comment>
<dbReference type="InterPro" id="IPR011766">
    <property type="entry name" value="TPP_enzyme_TPP-bd"/>
</dbReference>
<dbReference type="Gene3D" id="3.40.50.970">
    <property type="match status" value="2"/>
</dbReference>
<dbReference type="InterPro" id="IPR004433">
    <property type="entry name" value="MenaQ_synth_MenD"/>
</dbReference>
<evidence type="ECO:0000259" key="8">
    <source>
        <dbReference type="Pfam" id="PF02776"/>
    </source>
</evidence>
<comment type="cofactor">
    <cofactor evidence="6">
        <name>Mg(2+)</name>
        <dbReference type="ChEBI" id="CHEBI:18420"/>
    </cofactor>
    <cofactor evidence="6">
        <name>Mn(2+)</name>
        <dbReference type="ChEBI" id="CHEBI:29035"/>
    </cofactor>
</comment>
<feature type="domain" description="Thiamine pyrophosphate enzyme TPP-binding" evidence="7">
    <location>
        <begin position="437"/>
        <end position="552"/>
    </location>
</feature>
<sequence>MEYKEQLTRFVANFVDELAESGLTDVVISPGSRSTPLAMTLAEHPEIKEWIILDERSASFFGLGLAKQTNRPVALLCSSGTATANYFPAIIEAHQSRVPLIVLTADRPHELRDVGAPQAIDQIKLYGNYVKWFQEMPLPEATPSMLMYARSNASRAIHTALEGNSGPVHLNFPFREPLIPDFSLDNVWGENRDDSYAPVHEGMKRLPDQIIETILFKIKSMDRGLIVCGPQIDSNLGQAIAKLASVWGLPVLVDPLSQIRSGDHEKDNIIEGYDAFLRNESYRKELKADFIIRFGAMPVSKAYLFYAQEHMDAQHFIVEKHSGYREPVGNRTDFIYSDPVTLCSQLLEAGLEIHFNTKWLEKWKKMNSITRQHLEGISDKTLTEGSAVRTLLQAIPDRSSLYVGNSMAIRDVDTFFLSSSKDIYVLANRGANGIDGMVSSALGAAASGTPVTLVLGDLSFYHDMNGLLAAKHYQLNVTILLINNNGGGIFSFLPQASEQKHFEALFGTPVNLEFEQAVRMYGGSYHSPSDETELENALQKSYHETGLSVVEVKTDREENVTWHRNLWNNISDDIHKSVIQ</sequence>
<evidence type="ECO:0000256" key="1">
    <source>
        <dbReference type="ARBA" id="ARBA00022679"/>
    </source>
</evidence>
<keyword evidence="3 6" id="KW-0460">Magnesium</keyword>
<dbReference type="Pfam" id="PF02775">
    <property type="entry name" value="TPP_enzyme_C"/>
    <property type="match status" value="1"/>
</dbReference>
<evidence type="ECO:0000256" key="5">
    <source>
        <dbReference type="ARBA" id="ARBA00023211"/>
    </source>
</evidence>
<evidence type="ECO:0000256" key="4">
    <source>
        <dbReference type="ARBA" id="ARBA00023052"/>
    </source>
</evidence>
<dbReference type="GO" id="GO:0070204">
    <property type="term" value="F:2-succinyl-5-enolpyruvyl-6-hydroxy-3-cyclohexene-1-carboxylic-acid synthase activity"/>
    <property type="evidence" value="ECO:0007669"/>
    <property type="project" value="UniProtKB-EC"/>
</dbReference>
<feature type="domain" description="Menaquinone biosynthesis protein MenD middle" evidence="9">
    <location>
        <begin position="221"/>
        <end position="403"/>
    </location>
</feature>
<comment type="cofactor">
    <cofactor evidence="6">
        <name>thiamine diphosphate</name>
        <dbReference type="ChEBI" id="CHEBI:58937"/>
    </cofactor>
    <text evidence="6">Binds 1 thiamine pyrophosphate per subunit.</text>
</comment>
<keyword evidence="5 6" id="KW-0464">Manganese</keyword>
<dbReference type="PANTHER" id="PTHR42916:SF1">
    <property type="entry name" value="PROTEIN PHYLLO, CHLOROPLASTIC"/>
    <property type="match status" value="1"/>
</dbReference>
<comment type="pathway">
    <text evidence="6">Quinol/quinone metabolism; menaquinone biosynthesis.</text>
</comment>
<proteinExistence type="inferred from homology"/>
<gene>
    <name evidence="6 10" type="primary">menD</name>
    <name evidence="10" type="ORF">ACFSJF_05420</name>
</gene>
<dbReference type="SUPFAM" id="SSF52518">
    <property type="entry name" value="Thiamin diphosphate-binding fold (THDP-binding)"/>
    <property type="match status" value="2"/>
</dbReference>
<dbReference type="InterPro" id="IPR012001">
    <property type="entry name" value="Thiamin_PyroP_enz_TPP-bd_dom"/>
</dbReference>
<evidence type="ECO:0000256" key="2">
    <source>
        <dbReference type="ARBA" id="ARBA00022723"/>
    </source>
</evidence>
<keyword evidence="6" id="KW-0474">Menaquinone biosynthesis</keyword>
<comment type="catalytic activity">
    <reaction evidence="6">
        <text>isochorismate + 2-oxoglutarate + H(+) = 5-enolpyruvoyl-6-hydroxy-2-succinyl-cyclohex-3-ene-1-carboxylate + CO2</text>
        <dbReference type="Rhea" id="RHEA:25593"/>
        <dbReference type="ChEBI" id="CHEBI:15378"/>
        <dbReference type="ChEBI" id="CHEBI:16526"/>
        <dbReference type="ChEBI" id="CHEBI:16810"/>
        <dbReference type="ChEBI" id="CHEBI:29780"/>
        <dbReference type="ChEBI" id="CHEBI:58818"/>
        <dbReference type="EC" id="2.2.1.9"/>
    </reaction>
</comment>
<name>A0ABW4VXA4_9BACI</name>
<dbReference type="Pfam" id="PF16582">
    <property type="entry name" value="TPP_enzyme_M_2"/>
    <property type="match status" value="1"/>
</dbReference>
<dbReference type="HAMAP" id="MF_01659">
    <property type="entry name" value="MenD"/>
    <property type="match status" value="1"/>
</dbReference>
<evidence type="ECO:0000256" key="3">
    <source>
        <dbReference type="ARBA" id="ARBA00022842"/>
    </source>
</evidence>
<dbReference type="NCBIfam" id="TIGR00173">
    <property type="entry name" value="menD"/>
    <property type="match status" value="1"/>
</dbReference>
<evidence type="ECO:0000256" key="6">
    <source>
        <dbReference type="HAMAP-Rule" id="MF_01659"/>
    </source>
</evidence>
<comment type="pathway">
    <text evidence="6">Quinol/quinone metabolism; 1,4-dihydroxy-2-naphthoate biosynthesis; 1,4-dihydroxy-2-naphthoate from chorismate: step 2/7.</text>
</comment>
<organism evidence="10 11">
    <name type="scientific">Ornithinibacillus salinisoli</name>
    <dbReference type="NCBI Taxonomy" id="1848459"/>
    <lineage>
        <taxon>Bacteria</taxon>
        <taxon>Bacillati</taxon>
        <taxon>Bacillota</taxon>
        <taxon>Bacilli</taxon>
        <taxon>Bacillales</taxon>
        <taxon>Bacillaceae</taxon>
        <taxon>Ornithinibacillus</taxon>
    </lineage>
</organism>
<evidence type="ECO:0000313" key="11">
    <source>
        <dbReference type="Proteomes" id="UP001597383"/>
    </source>
</evidence>
<evidence type="ECO:0000259" key="7">
    <source>
        <dbReference type="Pfam" id="PF02775"/>
    </source>
</evidence>
<accession>A0ABW4VXA4</accession>
<dbReference type="Proteomes" id="UP001597383">
    <property type="component" value="Unassembled WGS sequence"/>
</dbReference>
<reference evidence="11" key="1">
    <citation type="journal article" date="2019" name="Int. J. Syst. Evol. Microbiol.">
        <title>The Global Catalogue of Microorganisms (GCM) 10K type strain sequencing project: providing services to taxonomists for standard genome sequencing and annotation.</title>
        <authorList>
            <consortium name="The Broad Institute Genomics Platform"/>
            <consortium name="The Broad Institute Genome Sequencing Center for Infectious Disease"/>
            <person name="Wu L."/>
            <person name="Ma J."/>
        </authorList>
    </citation>
    <scope>NUCLEOTIDE SEQUENCE [LARGE SCALE GENOMIC DNA]</scope>
    <source>
        <strain evidence="11">R28</strain>
    </source>
</reference>
<dbReference type="InterPro" id="IPR029061">
    <property type="entry name" value="THDP-binding"/>
</dbReference>
<dbReference type="CDD" id="cd02009">
    <property type="entry name" value="TPP_SHCHC_synthase"/>
    <property type="match status" value="1"/>
</dbReference>
<comment type="function">
    <text evidence="6">Catalyzes the thiamine diphosphate-dependent decarboxylation of 2-oxoglutarate and the subsequent addition of the resulting succinic semialdehyde-thiamine pyrophosphate anion to isochorismate to yield 2-succinyl-5-enolpyruvyl-6-hydroxy-3-cyclohexene-1-carboxylate (SEPHCHC).</text>
</comment>
<keyword evidence="4 6" id="KW-0786">Thiamine pyrophosphate</keyword>
<keyword evidence="1 6" id="KW-0808">Transferase</keyword>
<dbReference type="CDD" id="cd07037">
    <property type="entry name" value="TPP_PYR_MenD"/>
    <property type="match status" value="1"/>
</dbReference>
<dbReference type="EC" id="2.2.1.9" evidence="6"/>
<keyword evidence="2 6" id="KW-0479">Metal-binding</keyword>
<dbReference type="PANTHER" id="PTHR42916">
    <property type="entry name" value="2-SUCCINYL-5-ENOLPYRUVYL-6-HYDROXY-3-CYCLOHEXENE-1-CARBOXYLATE SYNTHASE"/>
    <property type="match status" value="1"/>
</dbReference>
<dbReference type="RefSeq" id="WP_377555770.1">
    <property type="nucleotide sequence ID" value="NZ_JBHUHQ010000010.1"/>
</dbReference>
<dbReference type="Gene3D" id="3.40.50.1220">
    <property type="entry name" value="TPP-binding domain"/>
    <property type="match status" value="1"/>
</dbReference>
<dbReference type="EMBL" id="JBHUHQ010000010">
    <property type="protein sequence ID" value="MFD2043716.1"/>
    <property type="molecule type" value="Genomic_DNA"/>
</dbReference>
<comment type="similarity">
    <text evidence="6">Belongs to the TPP enzyme family. MenD subfamily.</text>
</comment>
<evidence type="ECO:0000259" key="9">
    <source>
        <dbReference type="Pfam" id="PF16582"/>
    </source>
</evidence>
<dbReference type="PIRSF" id="PIRSF004983">
    <property type="entry name" value="MenD"/>
    <property type="match status" value="1"/>
</dbReference>
<dbReference type="InterPro" id="IPR032264">
    <property type="entry name" value="MenD_middle"/>
</dbReference>